<evidence type="ECO:0000313" key="3">
    <source>
        <dbReference type="Proteomes" id="UP000237347"/>
    </source>
</evidence>
<keyword evidence="3" id="KW-1185">Reference proteome</keyword>
<organism evidence="2 3">
    <name type="scientific">Quercus suber</name>
    <name type="common">Cork oak</name>
    <dbReference type="NCBI Taxonomy" id="58331"/>
    <lineage>
        <taxon>Eukaryota</taxon>
        <taxon>Viridiplantae</taxon>
        <taxon>Streptophyta</taxon>
        <taxon>Embryophyta</taxon>
        <taxon>Tracheophyta</taxon>
        <taxon>Spermatophyta</taxon>
        <taxon>Magnoliopsida</taxon>
        <taxon>eudicotyledons</taxon>
        <taxon>Gunneridae</taxon>
        <taxon>Pentapetalae</taxon>
        <taxon>rosids</taxon>
        <taxon>fabids</taxon>
        <taxon>Fagales</taxon>
        <taxon>Fagaceae</taxon>
        <taxon>Quercus</taxon>
    </lineage>
</organism>
<comment type="caution">
    <text evidence="2">The sequence shown here is derived from an EMBL/GenBank/DDBJ whole genome shotgun (WGS) entry which is preliminary data.</text>
</comment>
<gene>
    <name evidence="2" type="ORF">CFP56_007406</name>
</gene>
<protein>
    <submittedName>
        <fullName evidence="2">Uncharacterized protein</fullName>
    </submittedName>
</protein>
<dbReference type="EMBL" id="PKMF04000149">
    <property type="protein sequence ID" value="KAK7846856.1"/>
    <property type="molecule type" value="Genomic_DNA"/>
</dbReference>
<feature type="compositionally biased region" description="Basic and acidic residues" evidence="1">
    <location>
        <begin position="49"/>
        <end position="62"/>
    </location>
</feature>
<reference evidence="2 3" key="1">
    <citation type="journal article" date="2018" name="Sci. Data">
        <title>The draft genome sequence of cork oak.</title>
        <authorList>
            <person name="Ramos A.M."/>
            <person name="Usie A."/>
            <person name="Barbosa P."/>
            <person name="Barros P.M."/>
            <person name="Capote T."/>
            <person name="Chaves I."/>
            <person name="Simoes F."/>
            <person name="Abreu I."/>
            <person name="Carrasquinho I."/>
            <person name="Faro C."/>
            <person name="Guimaraes J.B."/>
            <person name="Mendonca D."/>
            <person name="Nobrega F."/>
            <person name="Rodrigues L."/>
            <person name="Saibo N.J.M."/>
            <person name="Varela M.C."/>
            <person name="Egas C."/>
            <person name="Matos J."/>
            <person name="Miguel C.M."/>
            <person name="Oliveira M.M."/>
            <person name="Ricardo C.P."/>
            <person name="Goncalves S."/>
        </authorList>
    </citation>
    <scope>NUCLEOTIDE SEQUENCE [LARGE SCALE GENOMIC DNA]</scope>
    <source>
        <strain evidence="3">cv. HL8</strain>
    </source>
</reference>
<dbReference type="AlphaFoldDB" id="A0AAW0L7G3"/>
<evidence type="ECO:0000256" key="1">
    <source>
        <dbReference type="SAM" id="MobiDB-lite"/>
    </source>
</evidence>
<sequence>MRIHIPCGQKNSLVSYVKLYKRSNVGLKAYVSDTSNEYDSNLSSEQDGDSTKFQKVDVESNV</sequence>
<proteinExistence type="predicted"/>
<accession>A0AAW0L7G3</accession>
<dbReference type="Proteomes" id="UP000237347">
    <property type="component" value="Unassembled WGS sequence"/>
</dbReference>
<evidence type="ECO:0000313" key="2">
    <source>
        <dbReference type="EMBL" id="KAK7846856.1"/>
    </source>
</evidence>
<feature type="region of interest" description="Disordered" evidence="1">
    <location>
        <begin position="37"/>
        <end position="62"/>
    </location>
</feature>
<name>A0AAW0L7G3_QUESU</name>